<dbReference type="EMBL" id="JAMYWD010000004">
    <property type="protein sequence ID" value="KAJ4972679.1"/>
    <property type="molecule type" value="Genomic_DNA"/>
</dbReference>
<name>A0A9Q0KLH7_9MAGN</name>
<gene>
    <name evidence="1" type="ORF">NE237_005853</name>
</gene>
<sequence length="99" mass="11130">MPHRKKMTKQLTGKCNDTSLQEVARGGNLPLIMEILTRTTEEEQNRTSREKQPFTLPLNTVMLMGERDDQSTVILCPQASKPGMVCIDEEGKKVSLLVD</sequence>
<comment type="caution">
    <text evidence="1">The sequence shown here is derived from an EMBL/GenBank/DDBJ whole genome shotgun (WGS) entry which is preliminary data.</text>
</comment>
<evidence type="ECO:0000313" key="2">
    <source>
        <dbReference type="Proteomes" id="UP001141806"/>
    </source>
</evidence>
<dbReference type="Proteomes" id="UP001141806">
    <property type="component" value="Unassembled WGS sequence"/>
</dbReference>
<evidence type="ECO:0000313" key="1">
    <source>
        <dbReference type="EMBL" id="KAJ4972679.1"/>
    </source>
</evidence>
<keyword evidence="2" id="KW-1185">Reference proteome</keyword>
<protein>
    <submittedName>
        <fullName evidence="1">Uncharacterized protein</fullName>
    </submittedName>
</protein>
<proteinExistence type="predicted"/>
<dbReference type="OrthoDB" id="1913941at2759"/>
<reference evidence="1" key="1">
    <citation type="journal article" date="2023" name="Plant J.">
        <title>The genome of the king protea, Protea cynaroides.</title>
        <authorList>
            <person name="Chang J."/>
            <person name="Duong T.A."/>
            <person name="Schoeman C."/>
            <person name="Ma X."/>
            <person name="Roodt D."/>
            <person name="Barker N."/>
            <person name="Li Z."/>
            <person name="Van de Peer Y."/>
            <person name="Mizrachi E."/>
        </authorList>
    </citation>
    <scope>NUCLEOTIDE SEQUENCE</scope>
    <source>
        <tissue evidence="1">Young leaves</tissue>
    </source>
</reference>
<accession>A0A9Q0KLH7</accession>
<organism evidence="1 2">
    <name type="scientific">Protea cynaroides</name>
    <dbReference type="NCBI Taxonomy" id="273540"/>
    <lineage>
        <taxon>Eukaryota</taxon>
        <taxon>Viridiplantae</taxon>
        <taxon>Streptophyta</taxon>
        <taxon>Embryophyta</taxon>
        <taxon>Tracheophyta</taxon>
        <taxon>Spermatophyta</taxon>
        <taxon>Magnoliopsida</taxon>
        <taxon>Proteales</taxon>
        <taxon>Proteaceae</taxon>
        <taxon>Protea</taxon>
    </lineage>
</organism>
<dbReference type="AlphaFoldDB" id="A0A9Q0KLH7"/>